<organism evidence="1 2">
    <name type="scientific">Strigamia maritima</name>
    <name type="common">European centipede</name>
    <name type="synonym">Geophilus maritimus</name>
    <dbReference type="NCBI Taxonomy" id="126957"/>
    <lineage>
        <taxon>Eukaryota</taxon>
        <taxon>Metazoa</taxon>
        <taxon>Ecdysozoa</taxon>
        <taxon>Arthropoda</taxon>
        <taxon>Myriapoda</taxon>
        <taxon>Chilopoda</taxon>
        <taxon>Pleurostigmophora</taxon>
        <taxon>Geophilomorpha</taxon>
        <taxon>Linotaeniidae</taxon>
        <taxon>Strigamia</taxon>
    </lineage>
</organism>
<evidence type="ECO:0000313" key="2">
    <source>
        <dbReference type="Proteomes" id="UP000014500"/>
    </source>
</evidence>
<accession>T1JMH7</accession>
<evidence type="ECO:0000313" key="1">
    <source>
        <dbReference type="EnsemblMetazoa" id="SMAR015057-PA"/>
    </source>
</evidence>
<reference evidence="2" key="1">
    <citation type="submission" date="2011-05" db="EMBL/GenBank/DDBJ databases">
        <authorList>
            <person name="Richards S.R."/>
            <person name="Qu J."/>
            <person name="Jiang H."/>
            <person name="Jhangiani S.N."/>
            <person name="Agravi P."/>
            <person name="Goodspeed R."/>
            <person name="Gross S."/>
            <person name="Mandapat C."/>
            <person name="Jackson L."/>
            <person name="Mathew T."/>
            <person name="Pu L."/>
            <person name="Thornton R."/>
            <person name="Saada N."/>
            <person name="Wilczek-Boney K.B."/>
            <person name="Lee S."/>
            <person name="Kovar C."/>
            <person name="Wu Y."/>
            <person name="Scherer S.E."/>
            <person name="Worley K.C."/>
            <person name="Muzny D.M."/>
            <person name="Gibbs R."/>
        </authorList>
    </citation>
    <scope>NUCLEOTIDE SEQUENCE</scope>
    <source>
        <strain evidence="2">Brora</strain>
    </source>
</reference>
<name>T1JMH7_STRMM</name>
<keyword evidence="2" id="KW-1185">Reference proteome</keyword>
<sequence>MPKTKFKHLDLQCGQTRLYRHAVVSERIRSQAKTSILTDIRAHVQFRDQKRFNKLPPGTRKYAKHFQNNFTTLQACSANYKRLGSTCITDSWRFLRDRLSSSSLFVH</sequence>
<protein>
    <submittedName>
        <fullName evidence="1">Uncharacterized protein</fullName>
    </submittedName>
</protein>
<dbReference type="AlphaFoldDB" id="T1JMH7"/>
<proteinExistence type="predicted"/>
<dbReference type="EMBL" id="JH431816">
    <property type="status" value="NOT_ANNOTATED_CDS"/>
    <property type="molecule type" value="Genomic_DNA"/>
</dbReference>
<reference evidence="1" key="2">
    <citation type="submission" date="2015-02" db="UniProtKB">
        <authorList>
            <consortium name="EnsemblMetazoa"/>
        </authorList>
    </citation>
    <scope>IDENTIFICATION</scope>
</reference>
<dbReference type="EnsemblMetazoa" id="SMAR015057-RA">
    <property type="protein sequence ID" value="SMAR015057-PA"/>
    <property type="gene ID" value="SMAR015057"/>
</dbReference>
<dbReference type="HOGENOM" id="CLU_2216577_0_0_1"/>
<dbReference type="Proteomes" id="UP000014500">
    <property type="component" value="Unassembled WGS sequence"/>
</dbReference>